<feature type="domain" description="AB hydrolase-1" evidence="1">
    <location>
        <begin position="21"/>
        <end position="269"/>
    </location>
</feature>
<dbReference type="InterPro" id="IPR029058">
    <property type="entry name" value="AB_hydrolase_fold"/>
</dbReference>
<dbReference type="EMBL" id="JAAKZW010000116">
    <property type="protein sequence ID" value="NGO78763.1"/>
    <property type="molecule type" value="Genomic_DNA"/>
</dbReference>
<dbReference type="PANTHER" id="PTHR43433">
    <property type="entry name" value="HYDROLASE, ALPHA/BETA FOLD FAMILY PROTEIN"/>
    <property type="match status" value="1"/>
</dbReference>
<accession>A0A6G4XNG0</accession>
<reference evidence="2 3" key="1">
    <citation type="submission" date="2020-02" db="EMBL/GenBank/DDBJ databases">
        <title>Whole-genome analyses of novel actinobacteria.</title>
        <authorList>
            <person name="Sahin N."/>
            <person name="Tokatli A."/>
        </authorList>
    </citation>
    <scope>NUCLEOTIDE SEQUENCE [LARGE SCALE GENOMIC DNA]</scope>
    <source>
        <strain evidence="2 3">YC504</strain>
    </source>
</reference>
<dbReference type="AlphaFoldDB" id="A0A6G4XNG0"/>
<organism evidence="2 3">
    <name type="scientific">Streptomyces mesophilus</name>
    <dbReference type="NCBI Taxonomy" id="1775132"/>
    <lineage>
        <taxon>Bacteria</taxon>
        <taxon>Bacillati</taxon>
        <taxon>Actinomycetota</taxon>
        <taxon>Actinomycetes</taxon>
        <taxon>Kitasatosporales</taxon>
        <taxon>Streptomycetaceae</taxon>
        <taxon>Streptomyces</taxon>
    </lineage>
</organism>
<dbReference type="PANTHER" id="PTHR43433:SF10">
    <property type="entry name" value="AB HYDROLASE-1 DOMAIN-CONTAINING PROTEIN"/>
    <property type="match status" value="1"/>
</dbReference>
<dbReference type="GO" id="GO:0016787">
    <property type="term" value="F:hydrolase activity"/>
    <property type="evidence" value="ECO:0007669"/>
    <property type="project" value="UniProtKB-KW"/>
</dbReference>
<dbReference type="SUPFAM" id="SSF53474">
    <property type="entry name" value="alpha/beta-Hydrolases"/>
    <property type="match status" value="1"/>
</dbReference>
<dbReference type="InterPro" id="IPR050471">
    <property type="entry name" value="AB_hydrolase"/>
</dbReference>
<sequence length="284" mass="29805">MRTPDGRTLTAQDWGDPHGRAVLLLHGTPGSRLGVAPAEVLARWPGVRFFAYDRPGYGGSDRAEGRDVAHCARDAAEVADALGIRSFAVLGRSGGGAHALACAALLPERITGTAALVATAPRDGAGLDWFEGMTPYNVREYSLALRGASVLAASLVPQAEAIRADPSRLLAGIAEGLSPSDAQVVADPAVRAMLLANYREALAASAYGWIDDCLALSRPWGFDPADIRGRVLLWHGAEDTFSPVGHFHWLAHRIPSAEAVLAEGAGHFGAMAAFDSVLERLLAG</sequence>
<dbReference type="Pfam" id="PF00561">
    <property type="entry name" value="Abhydrolase_1"/>
    <property type="match status" value="1"/>
</dbReference>
<keyword evidence="2" id="KW-0378">Hydrolase</keyword>
<comment type="caution">
    <text evidence="2">The sequence shown here is derived from an EMBL/GenBank/DDBJ whole genome shotgun (WGS) entry which is preliminary data.</text>
</comment>
<evidence type="ECO:0000313" key="2">
    <source>
        <dbReference type="EMBL" id="NGO78763.1"/>
    </source>
</evidence>
<gene>
    <name evidence="2" type="ORF">G6045_24345</name>
</gene>
<proteinExistence type="predicted"/>
<name>A0A6G4XNG0_9ACTN</name>
<dbReference type="InterPro" id="IPR000073">
    <property type="entry name" value="AB_hydrolase_1"/>
</dbReference>
<evidence type="ECO:0000259" key="1">
    <source>
        <dbReference type="Pfam" id="PF00561"/>
    </source>
</evidence>
<evidence type="ECO:0000313" key="3">
    <source>
        <dbReference type="Proteomes" id="UP000481109"/>
    </source>
</evidence>
<dbReference type="Gene3D" id="3.40.50.1820">
    <property type="entry name" value="alpha/beta hydrolase"/>
    <property type="match status" value="1"/>
</dbReference>
<keyword evidence="3" id="KW-1185">Reference proteome</keyword>
<protein>
    <submittedName>
        <fullName evidence="2">Alpha/beta hydrolase</fullName>
    </submittedName>
</protein>
<dbReference type="Proteomes" id="UP000481109">
    <property type="component" value="Unassembled WGS sequence"/>
</dbReference>